<protein>
    <submittedName>
        <fullName evidence="4">RND family efflux transporter MFP subunit</fullName>
    </submittedName>
</protein>
<dbReference type="GO" id="GO:0015562">
    <property type="term" value="F:efflux transmembrane transporter activity"/>
    <property type="evidence" value="ECO:0007669"/>
    <property type="project" value="InterPro"/>
</dbReference>
<feature type="coiled-coil region" evidence="2">
    <location>
        <begin position="120"/>
        <end position="185"/>
    </location>
</feature>
<proteinExistence type="inferred from homology"/>
<dbReference type="Gene3D" id="1.10.287.470">
    <property type="entry name" value="Helix hairpin bin"/>
    <property type="match status" value="1"/>
</dbReference>
<evidence type="ECO:0000313" key="5">
    <source>
        <dbReference type="Proteomes" id="UP000316225"/>
    </source>
</evidence>
<dbReference type="PANTHER" id="PTHR30469:SF18">
    <property type="entry name" value="RESISTANCE-NODULATION-CELL DIVISION (RND) EFFLUX MEMBRANE FUSION PROTEIN-RELATED"/>
    <property type="match status" value="1"/>
</dbReference>
<dbReference type="AlphaFoldDB" id="A0A562P2S2"/>
<dbReference type="GO" id="GO:1990281">
    <property type="term" value="C:efflux pump complex"/>
    <property type="evidence" value="ECO:0007669"/>
    <property type="project" value="TreeGrafter"/>
</dbReference>
<evidence type="ECO:0000256" key="1">
    <source>
        <dbReference type="ARBA" id="ARBA00009477"/>
    </source>
</evidence>
<dbReference type="NCBIfam" id="TIGR01730">
    <property type="entry name" value="RND_mfp"/>
    <property type="match status" value="1"/>
</dbReference>
<dbReference type="InterPro" id="IPR058647">
    <property type="entry name" value="BSH_CzcB-like"/>
</dbReference>
<dbReference type="InterPro" id="IPR006143">
    <property type="entry name" value="RND_pump_MFP"/>
</dbReference>
<feature type="domain" description="CzcB-like barrel-sandwich hybrid" evidence="3">
    <location>
        <begin position="86"/>
        <end position="220"/>
    </location>
</feature>
<dbReference type="EMBL" id="VLKU01000001">
    <property type="protein sequence ID" value="TWI38286.1"/>
    <property type="molecule type" value="Genomic_DNA"/>
</dbReference>
<gene>
    <name evidence="4" type="ORF">IQ24_00425</name>
</gene>
<dbReference type="Gene3D" id="2.40.30.170">
    <property type="match status" value="1"/>
</dbReference>
<dbReference type="OrthoDB" id="9813967at2"/>
<name>A0A562P2S2_9RHOB</name>
<evidence type="ECO:0000256" key="2">
    <source>
        <dbReference type="SAM" id="Coils"/>
    </source>
</evidence>
<dbReference type="Pfam" id="PF25973">
    <property type="entry name" value="BSH_CzcB"/>
    <property type="match status" value="1"/>
</dbReference>
<dbReference type="Gene3D" id="2.40.50.100">
    <property type="match status" value="1"/>
</dbReference>
<accession>A0A562P2S2</accession>
<dbReference type="Proteomes" id="UP000316225">
    <property type="component" value="Unassembled WGS sequence"/>
</dbReference>
<comment type="similarity">
    <text evidence="1">Belongs to the membrane fusion protein (MFP) (TC 8.A.1) family.</text>
</comment>
<evidence type="ECO:0000313" key="4">
    <source>
        <dbReference type="EMBL" id="TWI38286.1"/>
    </source>
</evidence>
<keyword evidence="5" id="KW-1185">Reference proteome</keyword>
<dbReference type="PANTHER" id="PTHR30469">
    <property type="entry name" value="MULTIDRUG RESISTANCE PROTEIN MDTA"/>
    <property type="match status" value="1"/>
</dbReference>
<dbReference type="SUPFAM" id="SSF111369">
    <property type="entry name" value="HlyD-like secretion proteins"/>
    <property type="match status" value="1"/>
</dbReference>
<organism evidence="4 5">
    <name type="scientific">Paracoccus sulfuroxidans</name>
    <dbReference type="NCBI Taxonomy" id="384678"/>
    <lineage>
        <taxon>Bacteria</taxon>
        <taxon>Pseudomonadati</taxon>
        <taxon>Pseudomonadota</taxon>
        <taxon>Alphaproteobacteria</taxon>
        <taxon>Rhodobacterales</taxon>
        <taxon>Paracoccaceae</taxon>
        <taxon>Paracoccus</taxon>
    </lineage>
</organism>
<reference evidence="4 5" key="1">
    <citation type="journal article" date="2015" name="Stand. Genomic Sci.">
        <title>Genomic Encyclopedia of Bacterial and Archaeal Type Strains, Phase III: the genomes of soil and plant-associated and newly described type strains.</title>
        <authorList>
            <person name="Whitman W.B."/>
            <person name="Woyke T."/>
            <person name="Klenk H.P."/>
            <person name="Zhou Y."/>
            <person name="Lilburn T.G."/>
            <person name="Beck B.J."/>
            <person name="De Vos P."/>
            <person name="Vandamme P."/>
            <person name="Eisen J.A."/>
            <person name="Garrity G."/>
            <person name="Hugenholtz P."/>
            <person name="Kyrpides N.C."/>
        </authorList>
    </citation>
    <scope>NUCLEOTIDE SEQUENCE [LARGE SCALE GENOMIC DNA]</scope>
    <source>
        <strain evidence="4 5">CGMCC 1.5364</strain>
    </source>
</reference>
<sequence length="385" mass="41333">MTVPADNTVPRRRLRGWPLLSLIALPVFAAAGAFALHEARGATDARTPAAPIASVITVRVTPEAAQQSRRLVAILRPMSETPYAFQVTGRVEARLVDVGDRVSQGQEIARLTRTDFDLIVQQNRAEVNAARQALETATSDEKRATSLRESGVASIAQLDAARSQLQEARARLDRSEAQLDIATNSLGYTTLRAGFDGIVTERAIEPGQIVAAGQTVLGVARTERLEVEVNLPEPLYAARDRIQGSFTPWVRPAEQLPVTLREASPAADPTTHTHRTRFALPPGALADLSFGNTGWLTLALPDEVEGSLLRLPSAALFDPGTGTGPSFWQVTDQQRTAAIPAAVQRIEGDTTLVRAQIDGPLNVVAVGANRLAEGQQVRPAPRTPQ</sequence>
<evidence type="ECO:0000259" key="3">
    <source>
        <dbReference type="Pfam" id="PF25973"/>
    </source>
</evidence>
<comment type="caution">
    <text evidence="4">The sequence shown here is derived from an EMBL/GenBank/DDBJ whole genome shotgun (WGS) entry which is preliminary data.</text>
</comment>
<dbReference type="RefSeq" id="WP_145396054.1">
    <property type="nucleotide sequence ID" value="NZ_VLKU01000001.1"/>
</dbReference>
<keyword evidence="2" id="KW-0175">Coiled coil</keyword>